<dbReference type="InterPro" id="IPR001087">
    <property type="entry name" value="GDSL"/>
</dbReference>
<dbReference type="Gene3D" id="3.40.50.1110">
    <property type="entry name" value="SGNH hydrolase"/>
    <property type="match status" value="1"/>
</dbReference>
<gene>
    <name evidence="1" type="ORF">D0962_20610</name>
</gene>
<organism evidence="1 2">
    <name type="scientific">Adonisia turfae CCMR0082</name>
    <dbReference type="NCBI Taxonomy" id="2304604"/>
    <lineage>
        <taxon>Bacteria</taxon>
        <taxon>Bacillati</taxon>
        <taxon>Cyanobacteriota</taxon>
        <taxon>Adonisia</taxon>
        <taxon>Adonisia turfae</taxon>
    </lineage>
</organism>
<dbReference type="Pfam" id="PF00657">
    <property type="entry name" value="Lipase_GDSL"/>
    <property type="match status" value="1"/>
</dbReference>
<comment type="caution">
    <text evidence="1">The sequence shown here is derived from an EMBL/GenBank/DDBJ whole genome shotgun (WGS) entry which is preliminary data.</text>
</comment>
<protein>
    <recommendedName>
        <fullName evidence="3">SGNH hydrolase-type esterase domain-containing protein</fullName>
    </recommendedName>
</protein>
<proteinExistence type="predicted"/>
<dbReference type="GO" id="GO:0016788">
    <property type="term" value="F:hydrolase activity, acting on ester bonds"/>
    <property type="evidence" value="ECO:0007669"/>
    <property type="project" value="InterPro"/>
</dbReference>
<dbReference type="InterPro" id="IPR036514">
    <property type="entry name" value="SGNH_hydro_sf"/>
</dbReference>
<reference evidence="1 2" key="1">
    <citation type="journal article" date="2020" name="Microb. Ecol.">
        <title>Ecogenomics of the Marine Benthic Filamentous Cyanobacterium Adonisia.</title>
        <authorList>
            <person name="Walter J.M."/>
            <person name="Coutinho F.H."/>
            <person name="Leomil L."/>
            <person name="Hargreaves P.I."/>
            <person name="Campeao M.E."/>
            <person name="Vieira V.V."/>
            <person name="Silva B.S."/>
            <person name="Fistarol G.O."/>
            <person name="Salomon P.S."/>
            <person name="Sawabe T."/>
            <person name="Mino S."/>
            <person name="Hosokawa M."/>
            <person name="Miyashita H."/>
            <person name="Maruyama F."/>
            <person name="van Verk M.C."/>
            <person name="Dutilh B.E."/>
            <person name="Thompson C.C."/>
            <person name="Thompson F.L."/>
        </authorList>
    </citation>
    <scope>NUCLEOTIDE SEQUENCE [LARGE SCALE GENOMIC DNA]</scope>
    <source>
        <strain evidence="1 2">CCMR0082</strain>
    </source>
</reference>
<accession>A0A6M0S9I6</accession>
<dbReference type="SUPFAM" id="SSF52266">
    <property type="entry name" value="SGNH hydrolase"/>
    <property type="match status" value="1"/>
</dbReference>
<sequence length="341" mass="39865">MKLSELYSILKTSDDIESVEKLFDEQFQLAKKGDRESPESPRVLAADESFPLEIQMAFEEDVDFDRNRVIKGLNGVARRWRQKRYRRKVAFFERNNWDLVKIVSEGDSWFQYPIIREDIIDQIFKPFMIRERANPFAVFSLGGAADKLDTIVKEEKETYIKALRDHEPAWFLLGGGGNDLLEVFEQVIVEFSEERSDRKVDDYINIQALNQKLKEVMGFYREIFSDVIDNKEFNDVKILCHGYDYVRPTVDGEILGSRLIKKNIKNETTMFNILKFVIDRFNDKLEEVVAKQSASPEKRVFYVDCRNSADANDFNTLPADDFHPSSKGFEKIANRFLKFLV</sequence>
<dbReference type="AlphaFoldDB" id="A0A6M0S9I6"/>
<dbReference type="RefSeq" id="WP_163666022.1">
    <property type="nucleotide sequence ID" value="NZ_QZCE01000002.1"/>
</dbReference>
<evidence type="ECO:0000313" key="2">
    <source>
        <dbReference type="Proteomes" id="UP000473574"/>
    </source>
</evidence>
<evidence type="ECO:0008006" key="3">
    <source>
        <dbReference type="Google" id="ProtNLM"/>
    </source>
</evidence>
<evidence type="ECO:0000313" key="1">
    <source>
        <dbReference type="EMBL" id="NEZ65147.1"/>
    </source>
</evidence>
<dbReference type="EMBL" id="QZCE01000002">
    <property type="protein sequence ID" value="NEZ65147.1"/>
    <property type="molecule type" value="Genomic_DNA"/>
</dbReference>
<dbReference type="Proteomes" id="UP000473574">
    <property type="component" value="Unassembled WGS sequence"/>
</dbReference>
<name>A0A6M0S9I6_9CYAN</name>